<dbReference type="OrthoDB" id="5423360at2759"/>
<dbReference type="AlphaFoldDB" id="A0A9N9QDF9"/>
<name>A0A9N9QDF9_9HELO</name>
<dbReference type="Gene3D" id="3.90.1300.10">
    <property type="entry name" value="Amidase signature (AS) domain"/>
    <property type="match status" value="1"/>
</dbReference>
<accession>A0A9N9QDF9</accession>
<dbReference type="EMBL" id="CAJVRM010000750">
    <property type="protein sequence ID" value="CAG8984104.1"/>
    <property type="molecule type" value="Genomic_DNA"/>
</dbReference>
<dbReference type="Proteomes" id="UP000701801">
    <property type="component" value="Unassembled WGS sequence"/>
</dbReference>
<gene>
    <name evidence="1" type="ORF">HYALB_00010605</name>
</gene>
<keyword evidence="2" id="KW-1185">Reference proteome</keyword>
<organism evidence="1 2">
    <name type="scientific">Hymenoscyphus albidus</name>
    <dbReference type="NCBI Taxonomy" id="595503"/>
    <lineage>
        <taxon>Eukaryota</taxon>
        <taxon>Fungi</taxon>
        <taxon>Dikarya</taxon>
        <taxon>Ascomycota</taxon>
        <taxon>Pezizomycotina</taxon>
        <taxon>Leotiomycetes</taxon>
        <taxon>Helotiales</taxon>
        <taxon>Helotiaceae</taxon>
        <taxon>Hymenoscyphus</taxon>
    </lineage>
</organism>
<proteinExistence type="predicted"/>
<evidence type="ECO:0000313" key="2">
    <source>
        <dbReference type="Proteomes" id="UP000701801"/>
    </source>
</evidence>
<evidence type="ECO:0000313" key="1">
    <source>
        <dbReference type="EMBL" id="CAG8984104.1"/>
    </source>
</evidence>
<dbReference type="InterPro" id="IPR036928">
    <property type="entry name" value="AS_sf"/>
</dbReference>
<sequence length="337" mass="38038">MADASKTFQVRGSTYIAWPISVSFDIPDGDENSALVTCFDVEENSIINASIMSAWRDELQKDDVFAPEFLQQIIFTGLGSREMKLASYTEKTFKDWKTLRFFHVPALKVADGPYCIEQGLLYSISRVYEDRQLAFLQAIKPSQHDNGIFDALRESVSEARFSKEPVTEILYPTDLMPINNPEQVQAMNEFLDDISEAMDCAYQTISINEDWKITATVEEKDLRAYLYHTTSHGSALIALHIDTVTRKYRDQYPGNNNLDVPGLRATYISPILGAPELAVPITELPYESRITGKTEQLPMVVSLMGRPGRDQELLTWTLDALQKSGRPTQVKTGRTAF</sequence>
<protein>
    <submittedName>
        <fullName evidence="1">Uncharacterized protein</fullName>
    </submittedName>
</protein>
<reference evidence="1" key="1">
    <citation type="submission" date="2021-07" db="EMBL/GenBank/DDBJ databases">
        <authorList>
            <person name="Durling M."/>
        </authorList>
    </citation>
    <scope>NUCLEOTIDE SEQUENCE</scope>
</reference>
<comment type="caution">
    <text evidence="1">The sequence shown here is derived from an EMBL/GenBank/DDBJ whole genome shotgun (WGS) entry which is preliminary data.</text>
</comment>